<evidence type="ECO:0000256" key="1">
    <source>
        <dbReference type="ARBA" id="ARBA00022723"/>
    </source>
</evidence>
<dbReference type="InterPro" id="IPR037523">
    <property type="entry name" value="VOC_core"/>
</dbReference>
<keyword evidence="1" id="KW-0479">Metal-binding</keyword>
<dbReference type="Pfam" id="PF00903">
    <property type="entry name" value="Glyoxalase"/>
    <property type="match status" value="1"/>
</dbReference>
<evidence type="ECO:0000313" key="3">
    <source>
        <dbReference type="EMBL" id="VYU43011.1"/>
    </source>
</evidence>
<dbReference type="EMBL" id="CACRTZ010000029">
    <property type="protein sequence ID" value="VYU43011.1"/>
    <property type="molecule type" value="Genomic_DNA"/>
</dbReference>
<dbReference type="InterPro" id="IPR004360">
    <property type="entry name" value="Glyas_Fos-R_dOase_dom"/>
</dbReference>
<sequence>MKESIRGIDHIGITVPDIDAATDFLRAALGAELIYESVGLNDESPDEEAQQKTLRLTPGTVVQAVRMLKLHHCPGIELFQMRGPSQREPQRANDYGLQHFAVYCDDINAALDRFASAGGDVFTQPQPLGFPTEKGAGNAFCYGRAPWGTIIEFITTPSPMPYEQQTPLRRWKP</sequence>
<dbReference type="RefSeq" id="WP_156566260.1">
    <property type="nucleotide sequence ID" value="NZ_CACRTZ010000029.1"/>
</dbReference>
<protein>
    <submittedName>
        <fullName evidence="3">Glyoxalase/Bleomycin resistance protein/Dioxygenase superfamily protein</fullName>
    </submittedName>
</protein>
<dbReference type="AlphaFoldDB" id="A0A6N3EVH4"/>
<keyword evidence="3" id="KW-0223">Dioxygenase</keyword>
<keyword evidence="3" id="KW-0560">Oxidoreductase</keyword>
<accession>A0A6N3EVH4</accession>
<gene>
    <name evidence="3" type="ORF">EMLFYP7_02342</name>
</gene>
<organism evidence="3">
    <name type="scientific">Phytobacter massiliensis</name>
    <dbReference type="NCBI Taxonomy" id="1485952"/>
    <lineage>
        <taxon>Bacteria</taxon>
        <taxon>Pseudomonadati</taxon>
        <taxon>Pseudomonadota</taxon>
        <taxon>Gammaproteobacteria</taxon>
        <taxon>Enterobacterales</taxon>
        <taxon>Enterobacteriaceae</taxon>
        <taxon>Phytobacter</taxon>
    </lineage>
</organism>
<dbReference type="GO" id="GO:0051213">
    <property type="term" value="F:dioxygenase activity"/>
    <property type="evidence" value="ECO:0007669"/>
    <property type="project" value="UniProtKB-KW"/>
</dbReference>
<dbReference type="InterPro" id="IPR051785">
    <property type="entry name" value="MMCE/EMCE_epimerase"/>
</dbReference>
<feature type="domain" description="VOC" evidence="2">
    <location>
        <begin position="7"/>
        <end position="156"/>
    </location>
</feature>
<dbReference type="GO" id="GO:0004493">
    <property type="term" value="F:methylmalonyl-CoA epimerase activity"/>
    <property type="evidence" value="ECO:0007669"/>
    <property type="project" value="TreeGrafter"/>
</dbReference>
<dbReference type="PROSITE" id="PS51819">
    <property type="entry name" value="VOC"/>
    <property type="match status" value="1"/>
</dbReference>
<dbReference type="InterPro" id="IPR029068">
    <property type="entry name" value="Glyas_Bleomycin-R_OHBP_Dase"/>
</dbReference>
<reference evidence="3" key="1">
    <citation type="submission" date="2019-11" db="EMBL/GenBank/DDBJ databases">
        <authorList>
            <person name="Feng L."/>
        </authorList>
    </citation>
    <scope>NUCLEOTIDE SEQUENCE</scope>
    <source>
        <strain evidence="3">EMassiliensisLFYP7</strain>
    </source>
</reference>
<dbReference type="SUPFAM" id="SSF54593">
    <property type="entry name" value="Glyoxalase/Bleomycin resistance protein/Dihydroxybiphenyl dioxygenase"/>
    <property type="match status" value="1"/>
</dbReference>
<proteinExistence type="predicted"/>
<evidence type="ECO:0000259" key="2">
    <source>
        <dbReference type="PROSITE" id="PS51819"/>
    </source>
</evidence>
<name>A0A6N3EVH4_9ENTR</name>
<dbReference type="Gene3D" id="3.10.180.10">
    <property type="entry name" value="2,3-Dihydroxybiphenyl 1,2-Dioxygenase, domain 1"/>
    <property type="match status" value="1"/>
</dbReference>
<dbReference type="GO" id="GO:0046872">
    <property type="term" value="F:metal ion binding"/>
    <property type="evidence" value="ECO:0007669"/>
    <property type="project" value="UniProtKB-KW"/>
</dbReference>
<dbReference type="GO" id="GO:0046491">
    <property type="term" value="P:L-methylmalonyl-CoA metabolic process"/>
    <property type="evidence" value="ECO:0007669"/>
    <property type="project" value="TreeGrafter"/>
</dbReference>
<dbReference type="PANTHER" id="PTHR43048:SF6">
    <property type="entry name" value="BLR8189 PROTEIN"/>
    <property type="match status" value="1"/>
</dbReference>
<dbReference type="PANTHER" id="PTHR43048">
    <property type="entry name" value="METHYLMALONYL-COA EPIMERASE"/>
    <property type="match status" value="1"/>
</dbReference>